<feature type="compositionally biased region" description="Polar residues" evidence="1">
    <location>
        <begin position="24"/>
        <end position="36"/>
    </location>
</feature>
<dbReference type="EMBL" id="MN739598">
    <property type="protein sequence ID" value="QHT14959.1"/>
    <property type="molecule type" value="Genomic_DNA"/>
</dbReference>
<feature type="transmembrane region" description="Helical" evidence="2">
    <location>
        <begin position="249"/>
        <end position="266"/>
    </location>
</feature>
<evidence type="ECO:0000256" key="1">
    <source>
        <dbReference type="SAM" id="MobiDB-lite"/>
    </source>
</evidence>
<protein>
    <submittedName>
        <fullName evidence="3">Uncharacterized protein</fullName>
    </submittedName>
</protein>
<dbReference type="AlphaFoldDB" id="A0A6C0DG78"/>
<keyword evidence="2" id="KW-1133">Transmembrane helix</keyword>
<proteinExistence type="predicted"/>
<accession>A0A6C0DG78</accession>
<evidence type="ECO:0000313" key="3">
    <source>
        <dbReference type="EMBL" id="QHT14959.1"/>
    </source>
</evidence>
<feature type="compositionally biased region" description="Basic residues" evidence="1">
    <location>
        <begin position="1"/>
        <end position="14"/>
    </location>
</feature>
<reference evidence="3" key="1">
    <citation type="journal article" date="2020" name="Nature">
        <title>Giant virus diversity and host interactions through global metagenomics.</title>
        <authorList>
            <person name="Schulz F."/>
            <person name="Roux S."/>
            <person name="Paez-Espino D."/>
            <person name="Jungbluth S."/>
            <person name="Walsh D.A."/>
            <person name="Denef V.J."/>
            <person name="McMahon K.D."/>
            <person name="Konstantinidis K.T."/>
            <person name="Eloe-Fadrosh E.A."/>
            <person name="Kyrpides N.C."/>
            <person name="Woyke T."/>
        </authorList>
    </citation>
    <scope>NUCLEOTIDE SEQUENCE</scope>
    <source>
        <strain evidence="3">GVMAG-M-3300023174-144</strain>
    </source>
</reference>
<organism evidence="3">
    <name type="scientific">viral metagenome</name>
    <dbReference type="NCBI Taxonomy" id="1070528"/>
    <lineage>
        <taxon>unclassified sequences</taxon>
        <taxon>metagenomes</taxon>
        <taxon>organismal metagenomes</taxon>
    </lineage>
</organism>
<keyword evidence="2" id="KW-0472">Membrane</keyword>
<feature type="region of interest" description="Disordered" evidence="1">
    <location>
        <begin position="1"/>
        <end position="36"/>
    </location>
</feature>
<evidence type="ECO:0000256" key="2">
    <source>
        <dbReference type="SAM" id="Phobius"/>
    </source>
</evidence>
<name>A0A6C0DG78_9ZZZZ</name>
<keyword evidence="2" id="KW-0812">Transmembrane</keyword>
<sequence length="270" mass="29983">MAPKKNDKKTKKTAPKPSSSSGKNETYSNVDDSQKSLTGSDYPYWKNIKSPDQLGMSDKGTFEVMGKDVNGIISYVDLLVSGKSKASATGGPLGNKYFLNTGASCLDDKTKKEVDRYIYINNVPKGNIPFVSYGLGTNFKDFKGLIPGTMGNLNTLNPLTLIQEFSQGTMPKCKNITLETIDNNNKKFKETHYISVSDLKVMDPCDFPDKKNPETNQKCKELFTNMSDDTELNSDDFPLTLPNDPIVKIYFAGLGLLGIYIIYKIMEKNK</sequence>